<feature type="domain" description="HAMP" evidence="10">
    <location>
        <begin position="205"/>
        <end position="257"/>
    </location>
</feature>
<evidence type="ECO:0000313" key="11">
    <source>
        <dbReference type="EMBL" id="MCT7398557.1"/>
    </source>
</evidence>
<evidence type="ECO:0000313" key="12">
    <source>
        <dbReference type="Proteomes" id="UP001431199"/>
    </source>
</evidence>
<dbReference type="Proteomes" id="UP001431199">
    <property type="component" value="Unassembled WGS sequence"/>
</dbReference>
<dbReference type="PROSITE" id="PS50109">
    <property type="entry name" value="HIS_KIN"/>
    <property type="match status" value="1"/>
</dbReference>
<dbReference type="Pfam" id="PF02518">
    <property type="entry name" value="HATPase_c"/>
    <property type="match status" value="1"/>
</dbReference>
<dbReference type="CDD" id="cd00082">
    <property type="entry name" value="HisKA"/>
    <property type="match status" value="1"/>
</dbReference>
<evidence type="ECO:0000256" key="1">
    <source>
        <dbReference type="ARBA" id="ARBA00000085"/>
    </source>
</evidence>
<dbReference type="PANTHER" id="PTHR45453:SF1">
    <property type="entry name" value="PHOSPHATE REGULON SENSOR PROTEIN PHOR"/>
    <property type="match status" value="1"/>
</dbReference>
<dbReference type="SMART" id="SM00387">
    <property type="entry name" value="HATPase_c"/>
    <property type="match status" value="1"/>
</dbReference>
<dbReference type="GO" id="GO:0016301">
    <property type="term" value="F:kinase activity"/>
    <property type="evidence" value="ECO:0007669"/>
    <property type="project" value="UniProtKB-KW"/>
</dbReference>
<dbReference type="InterPro" id="IPR003660">
    <property type="entry name" value="HAMP_dom"/>
</dbReference>
<dbReference type="PANTHER" id="PTHR45453">
    <property type="entry name" value="PHOSPHATE REGULON SENSOR PROTEIN PHOR"/>
    <property type="match status" value="1"/>
</dbReference>
<keyword evidence="8" id="KW-0812">Transmembrane</keyword>
<comment type="subcellular location">
    <subcellularLocation>
        <location evidence="2">Membrane</location>
    </subcellularLocation>
</comment>
<keyword evidence="6 11" id="KW-0418">Kinase</keyword>
<dbReference type="SMART" id="SM00304">
    <property type="entry name" value="HAMP"/>
    <property type="match status" value="1"/>
</dbReference>
<dbReference type="Gene3D" id="1.10.287.130">
    <property type="match status" value="1"/>
</dbReference>
<dbReference type="RefSeq" id="WP_260978543.1">
    <property type="nucleotide sequence ID" value="NZ_JAODBU010000004.1"/>
</dbReference>
<keyword evidence="4" id="KW-0597">Phosphoprotein</keyword>
<dbReference type="Gene3D" id="6.10.340.10">
    <property type="match status" value="1"/>
</dbReference>
<keyword evidence="7" id="KW-0902">Two-component regulatory system</keyword>
<dbReference type="InterPro" id="IPR036890">
    <property type="entry name" value="HATPase_C_sf"/>
</dbReference>
<evidence type="ECO:0000259" key="9">
    <source>
        <dbReference type="PROSITE" id="PS50109"/>
    </source>
</evidence>
<dbReference type="SUPFAM" id="SSF47384">
    <property type="entry name" value="Homodimeric domain of signal transducing histidine kinase"/>
    <property type="match status" value="1"/>
</dbReference>
<dbReference type="EC" id="2.7.13.3" evidence="3"/>
<dbReference type="PROSITE" id="PS50885">
    <property type="entry name" value="HAMP"/>
    <property type="match status" value="1"/>
</dbReference>
<dbReference type="Gene3D" id="3.30.565.10">
    <property type="entry name" value="Histidine kinase-like ATPase, C-terminal domain"/>
    <property type="match status" value="1"/>
</dbReference>
<dbReference type="EMBL" id="JAODBU010000004">
    <property type="protein sequence ID" value="MCT7398557.1"/>
    <property type="molecule type" value="Genomic_DNA"/>
</dbReference>
<dbReference type="InterPro" id="IPR004358">
    <property type="entry name" value="Sig_transdc_His_kin-like_C"/>
</dbReference>
<dbReference type="Pfam" id="PF00512">
    <property type="entry name" value="HisKA"/>
    <property type="match status" value="1"/>
</dbReference>
<sequence length="485" mass="55423">MKKIVDKFINVITSMRFKVFVITFIAIIIPVIGSNFLIGKMAVNNYSKQRFEKFKTQNYILRNCILSENYMDNQDSEIAEAEMSQLATGFEGRVEVINSDYIIIKDTYNSDEGKTNISSSVIKAMTGDEVYNYYEEQEYVEYVLPIMSTVTDVNGNSQTKILGAMYTRYSTTAFKEFYYTILNYIVVIDLLLGVFALIMSWICSRILVKPIKSIEESIERISTGNLKANIEEKGETEVKNIIREFNQMVEIIAKQDESRQQFVSNVSHELKTPITSMKVLADSLVGQENVPEELYQEFLTDIAKEIDRENDIITDLLNLVRMDSGNDKLNISTVNINELVESTLKRLRPIAEVKNIEVVLESFRPVMADVDEVKFNMVVTNLVENAIKYNVTDGWVRVSLNADHQYFYLKVADSGIGIEDDQQEHIFERFFRVDKARARETGGTGLGLSITKNIILLHEGTVKVHSKEGEGTTFTVRIPLKYIEQ</sequence>
<gene>
    <name evidence="11" type="ORF">N5B56_05580</name>
</gene>
<evidence type="ECO:0000256" key="7">
    <source>
        <dbReference type="ARBA" id="ARBA00023012"/>
    </source>
</evidence>
<dbReference type="CDD" id="cd06225">
    <property type="entry name" value="HAMP"/>
    <property type="match status" value="1"/>
</dbReference>
<dbReference type="InterPro" id="IPR003594">
    <property type="entry name" value="HATPase_dom"/>
</dbReference>
<keyword evidence="12" id="KW-1185">Reference proteome</keyword>
<dbReference type="InterPro" id="IPR036097">
    <property type="entry name" value="HisK_dim/P_sf"/>
</dbReference>
<evidence type="ECO:0000256" key="8">
    <source>
        <dbReference type="SAM" id="Phobius"/>
    </source>
</evidence>
<protein>
    <recommendedName>
        <fullName evidence="3">histidine kinase</fullName>
        <ecNumber evidence="3">2.7.13.3</ecNumber>
    </recommendedName>
</protein>
<dbReference type="CDD" id="cd00075">
    <property type="entry name" value="HATPase"/>
    <property type="match status" value="1"/>
</dbReference>
<name>A0ABT2M2B7_9FIRM</name>
<evidence type="ECO:0000256" key="5">
    <source>
        <dbReference type="ARBA" id="ARBA00022679"/>
    </source>
</evidence>
<dbReference type="InterPro" id="IPR005467">
    <property type="entry name" value="His_kinase_dom"/>
</dbReference>
<dbReference type="SMART" id="SM00388">
    <property type="entry name" value="HisKA"/>
    <property type="match status" value="1"/>
</dbReference>
<evidence type="ECO:0000256" key="3">
    <source>
        <dbReference type="ARBA" id="ARBA00012438"/>
    </source>
</evidence>
<feature type="transmembrane region" description="Helical" evidence="8">
    <location>
        <begin position="177"/>
        <end position="202"/>
    </location>
</feature>
<organism evidence="11 12">
    <name type="scientific">Eubacterium album</name>
    <dbReference type="NCBI Taxonomy" id="2978477"/>
    <lineage>
        <taxon>Bacteria</taxon>
        <taxon>Bacillati</taxon>
        <taxon>Bacillota</taxon>
        <taxon>Clostridia</taxon>
        <taxon>Eubacteriales</taxon>
        <taxon>Eubacteriaceae</taxon>
        <taxon>Eubacterium</taxon>
    </lineage>
</organism>
<reference evidence="11" key="1">
    <citation type="submission" date="2022-09" db="EMBL/GenBank/DDBJ databases">
        <title>Eubacterium sp. LFL-14 isolated from human feces.</title>
        <authorList>
            <person name="Liu F."/>
        </authorList>
    </citation>
    <scope>NUCLEOTIDE SEQUENCE</scope>
    <source>
        <strain evidence="11">LFL-14</strain>
    </source>
</reference>
<dbReference type="InterPro" id="IPR003661">
    <property type="entry name" value="HisK_dim/P_dom"/>
</dbReference>
<keyword evidence="8" id="KW-1133">Transmembrane helix</keyword>
<dbReference type="PRINTS" id="PR00344">
    <property type="entry name" value="BCTRLSENSOR"/>
</dbReference>
<dbReference type="SUPFAM" id="SSF55874">
    <property type="entry name" value="ATPase domain of HSP90 chaperone/DNA topoisomerase II/histidine kinase"/>
    <property type="match status" value="1"/>
</dbReference>
<feature type="domain" description="Histidine kinase" evidence="9">
    <location>
        <begin position="265"/>
        <end position="482"/>
    </location>
</feature>
<evidence type="ECO:0000256" key="6">
    <source>
        <dbReference type="ARBA" id="ARBA00022777"/>
    </source>
</evidence>
<proteinExistence type="predicted"/>
<feature type="transmembrane region" description="Helical" evidence="8">
    <location>
        <begin position="20"/>
        <end position="43"/>
    </location>
</feature>
<comment type="catalytic activity">
    <reaction evidence="1">
        <text>ATP + protein L-histidine = ADP + protein N-phospho-L-histidine.</text>
        <dbReference type="EC" id="2.7.13.3"/>
    </reaction>
</comment>
<evidence type="ECO:0000259" key="10">
    <source>
        <dbReference type="PROSITE" id="PS50885"/>
    </source>
</evidence>
<dbReference type="InterPro" id="IPR050351">
    <property type="entry name" value="BphY/WalK/GraS-like"/>
</dbReference>
<evidence type="ECO:0000256" key="4">
    <source>
        <dbReference type="ARBA" id="ARBA00022553"/>
    </source>
</evidence>
<comment type="caution">
    <text evidence="11">The sequence shown here is derived from an EMBL/GenBank/DDBJ whole genome shotgun (WGS) entry which is preliminary data.</text>
</comment>
<dbReference type="Pfam" id="PF00672">
    <property type="entry name" value="HAMP"/>
    <property type="match status" value="1"/>
</dbReference>
<dbReference type="SUPFAM" id="SSF158472">
    <property type="entry name" value="HAMP domain-like"/>
    <property type="match status" value="1"/>
</dbReference>
<keyword evidence="8" id="KW-0472">Membrane</keyword>
<evidence type="ECO:0000256" key="2">
    <source>
        <dbReference type="ARBA" id="ARBA00004370"/>
    </source>
</evidence>
<accession>A0ABT2M2B7</accession>
<keyword evidence="5" id="KW-0808">Transferase</keyword>